<evidence type="ECO:0000313" key="1">
    <source>
        <dbReference type="Ensembl" id="ENSPKIP00000032010.1"/>
    </source>
</evidence>
<keyword evidence="2" id="KW-1185">Reference proteome</keyword>
<sequence>PFFSLWSLYMTLKFVTRKVTGRCEMQRICYNNKPGARRTLKIESSLKFSKSGVRHIT</sequence>
<reference evidence="1" key="1">
    <citation type="submission" date="2025-08" db="UniProtKB">
        <authorList>
            <consortium name="Ensembl"/>
        </authorList>
    </citation>
    <scope>IDENTIFICATION</scope>
</reference>
<dbReference type="AlphaFoldDB" id="A0A3B3SNX8"/>
<proteinExistence type="predicted"/>
<accession>A0A3B3SNX8</accession>
<evidence type="ECO:0000313" key="2">
    <source>
        <dbReference type="Proteomes" id="UP000261540"/>
    </source>
</evidence>
<protein>
    <submittedName>
        <fullName evidence="1">Uncharacterized protein</fullName>
    </submittedName>
</protein>
<dbReference type="Proteomes" id="UP000261540">
    <property type="component" value="Unplaced"/>
</dbReference>
<name>A0A3B3SNX8_9TELE</name>
<organism evidence="1 2">
    <name type="scientific">Paramormyrops kingsleyae</name>
    <dbReference type="NCBI Taxonomy" id="1676925"/>
    <lineage>
        <taxon>Eukaryota</taxon>
        <taxon>Metazoa</taxon>
        <taxon>Chordata</taxon>
        <taxon>Craniata</taxon>
        <taxon>Vertebrata</taxon>
        <taxon>Euteleostomi</taxon>
        <taxon>Actinopterygii</taxon>
        <taxon>Neopterygii</taxon>
        <taxon>Teleostei</taxon>
        <taxon>Osteoglossocephala</taxon>
        <taxon>Osteoglossomorpha</taxon>
        <taxon>Osteoglossiformes</taxon>
        <taxon>Mormyridae</taxon>
        <taxon>Paramormyrops</taxon>
    </lineage>
</organism>
<dbReference type="Ensembl" id="ENSPKIT00000012867.1">
    <property type="protein sequence ID" value="ENSPKIP00000032010.1"/>
    <property type="gene ID" value="ENSPKIG00000012277.1"/>
</dbReference>
<reference evidence="1" key="2">
    <citation type="submission" date="2025-09" db="UniProtKB">
        <authorList>
            <consortium name="Ensembl"/>
        </authorList>
    </citation>
    <scope>IDENTIFICATION</scope>
</reference>